<gene>
    <name evidence="3" type="ORF">DAT39_002138</name>
</gene>
<feature type="compositionally biased region" description="Basic and acidic residues" evidence="2">
    <location>
        <begin position="76"/>
        <end position="96"/>
    </location>
</feature>
<dbReference type="PANTHER" id="PTHR47528">
    <property type="entry name" value="PARALEMMIN-3"/>
    <property type="match status" value="1"/>
</dbReference>
<comment type="caution">
    <text evidence="3">The sequence shown here is derived from an EMBL/GenBank/DDBJ whole genome shotgun (WGS) entry which is preliminary data.</text>
</comment>
<feature type="region of interest" description="Disordered" evidence="2">
    <location>
        <begin position="55"/>
        <end position="110"/>
    </location>
</feature>
<name>A0A8J4X8A0_CLAMG</name>
<reference evidence="3" key="1">
    <citation type="submission" date="2020-07" db="EMBL/GenBank/DDBJ databases">
        <title>Clarias magur genome sequencing, assembly and annotation.</title>
        <authorList>
            <person name="Kushwaha B."/>
            <person name="Kumar R."/>
            <person name="Das P."/>
            <person name="Joshi C.G."/>
            <person name="Kumar D."/>
            <person name="Nagpure N.S."/>
            <person name="Pandey M."/>
            <person name="Agarwal S."/>
            <person name="Srivastava S."/>
            <person name="Singh M."/>
            <person name="Sahoo L."/>
            <person name="Jayasankar P."/>
            <person name="Meher P.K."/>
            <person name="Koringa P.G."/>
            <person name="Iquebal M.A."/>
            <person name="Das S.P."/>
            <person name="Bit A."/>
            <person name="Patnaik S."/>
            <person name="Patel N."/>
            <person name="Shah T.M."/>
            <person name="Hinsu A."/>
            <person name="Jena J.K."/>
        </authorList>
    </citation>
    <scope>NUCLEOTIDE SEQUENCE</scope>
    <source>
        <strain evidence="3">CIFAMagur01</strain>
        <tissue evidence="3">Testis</tissue>
    </source>
</reference>
<feature type="coiled-coil region" evidence="1">
    <location>
        <begin position="10"/>
        <end position="49"/>
    </location>
</feature>
<dbReference type="Proteomes" id="UP000727407">
    <property type="component" value="Unassembled WGS sequence"/>
</dbReference>
<dbReference type="PANTHER" id="PTHR47528:SF1">
    <property type="entry name" value="PARALEMMIN-3"/>
    <property type="match status" value="1"/>
</dbReference>
<organism evidence="3 4">
    <name type="scientific">Clarias magur</name>
    <name type="common">Asian catfish</name>
    <name type="synonym">Macropteronotus magur</name>
    <dbReference type="NCBI Taxonomy" id="1594786"/>
    <lineage>
        <taxon>Eukaryota</taxon>
        <taxon>Metazoa</taxon>
        <taxon>Chordata</taxon>
        <taxon>Craniata</taxon>
        <taxon>Vertebrata</taxon>
        <taxon>Euteleostomi</taxon>
        <taxon>Actinopterygii</taxon>
        <taxon>Neopterygii</taxon>
        <taxon>Teleostei</taxon>
        <taxon>Ostariophysi</taxon>
        <taxon>Siluriformes</taxon>
        <taxon>Clariidae</taxon>
        <taxon>Clarias</taxon>
    </lineage>
</organism>
<dbReference type="InterPro" id="IPR024149">
    <property type="entry name" value="Paralemmin-3"/>
</dbReference>
<keyword evidence="1" id="KW-0175">Coiled coil</keyword>
<proteinExistence type="predicted"/>
<dbReference type="EMBL" id="QNUK01000015">
    <property type="protein sequence ID" value="KAF5908147.1"/>
    <property type="molecule type" value="Genomic_DNA"/>
</dbReference>
<feature type="non-terminal residue" evidence="3">
    <location>
        <position position="316"/>
    </location>
</feature>
<keyword evidence="4" id="KW-1185">Reference proteome</keyword>
<evidence type="ECO:0000313" key="4">
    <source>
        <dbReference type="Proteomes" id="UP000727407"/>
    </source>
</evidence>
<dbReference type="AlphaFoldDB" id="A0A8J4X8A0"/>
<protein>
    <submittedName>
        <fullName evidence="3">Paralemmin-1-like isoform X1</fullName>
    </submittedName>
</protein>
<evidence type="ECO:0000256" key="2">
    <source>
        <dbReference type="SAM" id="MobiDB-lite"/>
    </source>
</evidence>
<dbReference type="OrthoDB" id="8942276at2759"/>
<accession>A0A8J4X8A0</accession>
<evidence type="ECO:0000313" key="3">
    <source>
        <dbReference type="EMBL" id="KAF5908147.1"/>
    </source>
</evidence>
<evidence type="ECO:0000256" key="1">
    <source>
        <dbReference type="SAM" id="Coils"/>
    </source>
</evidence>
<sequence>MDETETYQQRVQAIAEKRRIKEEEENVRRKTEEERLKLAQHKRKFLREQWLMETTRSSAEDPKLQSAILTSQTESHSSEREMRKEADQTKNMDKETSQIGENEPSIHSADNIEKPVEVAYLKEEKRNVLEVEVERVLLSQAAQEYTEEKREIKTEEQEVHHLAVALTHYSLQPNVTPNEADDYLADRKTELIMPEGGIEVEEDEWEMVNCSPEEGLDLTQTHTDSSLAHEGDGAVLKVAQVFILNEEEELEICGESVVLNIVVAEKSDLEETSCESRADSSTKQTPSDVALKTLSFDKGAHGDIIAAPLQKMPDVS</sequence>